<dbReference type="KEGG" id="cfon:HZU75_00985"/>
<dbReference type="EMBL" id="CP058952">
    <property type="protein sequence ID" value="QLI80224.1"/>
    <property type="molecule type" value="Genomic_DNA"/>
</dbReference>
<dbReference type="PANTHER" id="PTHR22754">
    <property type="entry name" value="DISCO-INTERACTING PROTEIN 2 DIP2 -RELATED"/>
    <property type="match status" value="1"/>
</dbReference>
<comment type="similarity">
    <text evidence="1">Belongs to the ATP-dependent AMP-binding enzyme family.</text>
</comment>
<dbReference type="RefSeq" id="WP_180307369.1">
    <property type="nucleotide sequence ID" value="NZ_CP058952.1"/>
</dbReference>
<dbReference type="GO" id="GO:0006633">
    <property type="term" value="P:fatty acid biosynthetic process"/>
    <property type="evidence" value="ECO:0007669"/>
    <property type="project" value="TreeGrafter"/>
</dbReference>
<name>A0A7D5ZB22_9NEIS</name>
<dbReference type="InterPro" id="IPR000873">
    <property type="entry name" value="AMP-dep_synth/lig_dom"/>
</dbReference>
<evidence type="ECO:0000313" key="4">
    <source>
        <dbReference type="Proteomes" id="UP000510822"/>
    </source>
</evidence>
<dbReference type="AlphaFoldDB" id="A0A7D5ZB22"/>
<protein>
    <submittedName>
        <fullName evidence="3">AMP-binding protein</fullName>
    </submittedName>
</protein>
<proteinExistence type="inferred from homology"/>
<dbReference type="PROSITE" id="PS00455">
    <property type="entry name" value="AMP_BINDING"/>
    <property type="match status" value="1"/>
</dbReference>
<reference evidence="3 4" key="1">
    <citation type="journal article" date="2016" name="Int. J. Syst. Evol. Microbiol.">
        <title>Chitinibacter fontanus sp. nov., isolated from a spring.</title>
        <authorList>
            <person name="Sheu S.Y."/>
            <person name="Li Y.S."/>
            <person name="Young C.C."/>
            <person name="Chen W.M."/>
        </authorList>
    </citation>
    <scope>NUCLEOTIDE SEQUENCE [LARGE SCALE GENOMIC DNA]</scope>
    <source>
        <strain evidence="3 4">STM-7</strain>
    </source>
</reference>
<dbReference type="PANTHER" id="PTHR22754:SF32">
    <property type="entry name" value="DISCO-INTERACTING PROTEIN 2"/>
    <property type="match status" value="1"/>
</dbReference>
<sequence length="366" mass="41463">MEMDFSCQPKQTYEAPLMTYLWQRSREESDNSSYYFLDGEGDVQHRLSYLELHHQACAIAHALRQKLSPGERCLLLFPQGIDFVIAFWGCLYARVVPLPVFPPTKSQQSSRLLAIIDDSQAQLALTNAAFKDKCLKWLGDASESKVELCVLDDLQKNQQGEDGWAFINEWSEDDLAFIQYSSGSTGAPKGVPIFHRELLENLEQIRQCFHLTKETIGANWLPLYHNMGLVGHLLCPIYVGCQQYFFGAQDFLRKPKLWLEVIGRNQVTTSGAPNFAYQYCIDRINDHDLNGLDLSCWVQAYCGAEPVQANTLQDFHRRFATVGFRQEALLPCYGLAETTLSVTGFKPKGLIANTLEVDKSELEQGL</sequence>
<keyword evidence="4" id="KW-1185">Reference proteome</keyword>
<feature type="domain" description="AMP-dependent synthetase/ligase" evidence="2">
    <location>
        <begin position="36"/>
        <end position="344"/>
    </location>
</feature>
<dbReference type="Gene3D" id="3.40.50.12780">
    <property type="entry name" value="N-terminal domain of ligase-like"/>
    <property type="match status" value="1"/>
</dbReference>
<organism evidence="3 4">
    <name type="scientific">Chitinibacter fontanus</name>
    <dbReference type="NCBI Taxonomy" id="1737446"/>
    <lineage>
        <taxon>Bacteria</taxon>
        <taxon>Pseudomonadati</taxon>
        <taxon>Pseudomonadota</taxon>
        <taxon>Betaproteobacteria</taxon>
        <taxon>Neisseriales</taxon>
        <taxon>Chitinibacteraceae</taxon>
        <taxon>Chitinibacter</taxon>
    </lineage>
</organism>
<evidence type="ECO:0000313" key="3">
    <source>
        <dbReference type="EMBL" id="QLI80224.1"/>
    </source>
</evidence>
<dbReference type="InterPro" id="IPR042099">
    <property type="entry name" value="ANL_N_sf"/>
</dbReference>
<dbReference type="InterPro" id="IPR020845">
    <property type="entry name" value="AMP-binding_CS"/>
</dbReference>
<dbReference type="Pfam" id="PF00501">
    <property type="entry name" value="AMP-binding"/>
    <property type="match status" value="1"/>
</dbReference>
<dbReference type="SUPFAM" id="SSF56801">
    <property type="entry name" value="Acetyl-CoA synthetase-like"/>
    <property type="match status" value="1"/>
</dbReference>
<dbReference type="Proteomes" id="UP000510822">
    <property type="component" value="Chromosome"/>
</dbReference>
<evidence type="ECO:0000256" key="1">
    <source>
        <dbReference type="ARBA" id="ARBA00006432"/>
    </source>
</evidence>
<evidence type="ECO:0000259" key="2">
    <source>
        <dbReference type="Pfam" id="PF00501"/>
    </source>
</evidence>
<gene>
    <name evidence="3" type="ORF">HZU75_00985</name>
</gene>
<accession>A0A7D5ZB22</accession>
<dbReference type="GO" id="GO:0070566">
    <property type="term" value="F:adenylyltransferase activity"/>
    <property type="evidence" value="ECO:0007669"/>
    <property type="project" value="TreeGrafter"/>
</dbReference>
<dbReference type="GO" id="GO:0005886">
    <property type="term" value="C:plasma membrane"/>
    <property type="evidence" value="ECO:0007669"/>
    <property type="project" value="TreeGrafter"/>
</dbReference>